<keyword evidence="1" id="KW-1133">Transmembrane helix</keyword>
<gene>
    <name evidence="2" type="ORF">METZ01_LOCUS276516</name>
</gene>
<protein>
    <submittedName>
        <fullName evidence="2">Uncharacterized protein</fullName>
    </submittedName>
</protein>
<keyword evidence="1" id="KW-0472">Membrane</keyword>
<dbReference type="AlphaFoldDB" id="A0A382KJY3"/>
<feature type="transmembrane region" description="Helical" evidence="1">
    <location>
        <begin position="6"/>
        <end position="23"/>
    </location>
</feature>
<evidence type="ECO:0000313" key="2">
    <source>
        <dbReference type="EMBL" id="SVC23662.1"/>
    </source>
</evidence>
<proteinExistence type="predicted"/>
<dbReference type="EMBL" id="UINC01080589">
    <property type="protein sequence ID" value="SVC23662.1"/>
    <property type="molecule type" value="Genomic_DNA"/>
</dbReference>
<evidence type="ECO:0000256" key="1">
    <source>
        <dbReference type="SAM" id="Phobius"/>
    </source>
</evidence>
<name>A0A382KJY3_9ZZZZ</name>
<keyword evidence="1" id="KW-0812">Transmembrane</keyword>
<organism evidence="2">
    <name type="scientific">marine metagenome</name>
    <dbReference type="NCBI Taxonomy" id="408172"/>
    <lineage>
        <taxon>unclassified sequences</taxon>
        <taxon>metagenomes</taxon>
        <taxon>ecological metagenomes</taxon>
    </lineage>
</organism>
<accession>A0A382KJY3</accession>
<sequence length="28" mass="3342">MGFNCIIIYLYNIDYIVIMIHIIDNNPL</sequence>
<reference evidence="2" key="1">
    <citation type="submission" date="2018-05" db="EMBL/GenBank/DDBJ databases">
        <authorList>
            <person name="Lanie J.A."/>
            <person name="Ng W.-L."/>
            <person name="Kazmierczak K.M."/>
            <person name="Andrzejewski T.M."/>
            <person name="Davidsen T.M."/>
            <person name="Wayne K.J."/>
            <person name="Tettelin H."/>
            <person name="Glass J.I."/>
            <person name="Rusch D."/>
            <person name="Podicherti R."/>
            <person name="Tsui H.-C.T."/>
            <person name="Winkler M.E."/>
        </authorList>
    </citation>
    <scope>NUCLEOTIDE SEQUENCE</scope>
</reference>